<dbReference type="OrthoDB" id="9973535at2759"/>
<organism evidence="1 2">
    <name type="scientific">Adineta ricciae</name>
    <name type="common">Rotifer</name>
    <dbReference type="NCBI Taxonomy" id="249248"/>
    <lineage>
        <taxon>Eukaryota</taxon>
        <taxon>Metazoa</taxon>
        <taxon>Spiralia</taxon>
        <taxon>Gnathifera</taxon>
        <taxon>Rotifera</taxon>
        <taxon>Eurotatoria</taxon>
        <taxon>Bdelloidea</taxon>
        <taxon>Adinetida</taxon>
        <taxon>Adinetidae</taxon>
        <taxon>Adineta</taxon>
    </lineage>
</organism>
<reference evidence="1" key="1">
    <citation type="submission" date="2021-02" db="EMBL/GenBank/DDBJ databases">
        <authorList>
            <person name="Nowell W R."/>
        </authorList>
    </citation>
    <scope>NUCLEOTIDE SEQUENCE</scope>
</reference>
<evidence type="ECO:0000313" key="1">
    <source>
        <dbReference type="EMBL" id="CAF1451397.1"/>
    </source>
</evidence>
<evidence type="ECO:0000313" key="2">
    <source>
        <dbReference type="Proteomes" id="UP000663852"/>
    </source>
</evidence>
<gene>
    <name evidence="1" type="ORF">EDS130_LOCUS39541</name>
</gene>
<dbReference type="AlphaFoldDB" id="A0A815PP28"/>
<dbReference type="EMBL" id="CAJNOJ010000447">
    <property type="protein sequence ID" value="CAF1451397.1"/>
    <property type="molecule type" value="Genomic_DNA"/>
</dbReference>
<comment type="caution">
    <text evidence="1">The sequence shown here is derived from an EMBL/GenBank/DDBJ whole genome shotgun (WGS) entry which is preliminary data.</text>
</comment>
<dbReference type="Proteomes" id="UP000663852">
    <property type="component" value="Unassembled WGS sequence"/>
</dbReference>
<accession>A0A815PP28</accession>
<proteinExistence type="predicted"/>
<name>A0A815PP28_ADIRI</name>
<sequence>MLFIVIPTGYSTNHRNFNRRATPQDYNGPWGEGVKCPYENPSAPIGTTVYKGTVPAAMTTDAVNYLRNSTVKIFQISDVKTYPILINQFFVLRKEFHTWHYSNGKLLTGCWTGVTVYQCISQS</sequence>
<protein>
    <submittedName>
        <fullName evidence="1">Uncharacterized protein</fullName>
    </submittedName>
</protein>